<evidence type="ECO:0000256" key="8">
    <source>
        <dbReference type="SAM" id="SignalP"/>
    </source>
</evidence>
<dbReference type="InterPro" id="IPR003689">
    <property type="entry name" value="ZIP"/>
</dbReference>
<dbReference type="HOGENOM" id="CLU_015114_13_2_1"/>
<dbReference type="Pfam" id="PF02535">
    <property type="entry name" value="Zip"/>
    <property type="match status" value="1"/>
</dbReference>
<dbReference type="GO" id="GO:0071578">
    <property type="term" value="P:zinc ion import across plasma membrane"/>
    <property type="evidence" value="ECO:0007669"/>
    <property type="project" value="TreeGrafter"/>
</dbReference>
<dbReference type="PANTHER" id="PTHR12191:SF37">
    <property type="entry name" value="ZINC TRANSPORTER FOI"/>
    <property type="match status" value="1"/>
</dbReference>
<reference evidence="10" key="1">
    <citation type="journal article" date="2012" name="Nature">
        <title>The oyster genome reveals stress adaptation and complexity of shell formation.</title>
        <authorList>
            <person name="Zhang G."/>
            <person name="Fang X."/>
            <person name="Guo X."/>
            <person name="Li L."/>
            <person name="Luo R."/>
            <person name="Xu F."/>
            <person name="Yang P."/>
            <person name="Zhang L."/>
            <person name="Wang X."/>
            <person name="Qi H."/>
            <person name="Xiong Z."/>
            <person name="Que H."/>
            <person name="Xie Y."/>
            <person name="Holland P.W."/>
            <person name="Paps J."/>
            <person name="Zhu Y."/>
            <person name="Wu F."/>
            <person name="Chen Y."/>
            <person name="Wang J."/>
            <person name="Peng C."/>
            <person name="Meng J."/>
            <person name="Yang L."/>
            <person name="Liu J."/>
            <person name="Wen B."/>
            <person name="Zhang N."/>
            <person name="Huang Z."/>
            <person name="Zhu Q."/>
            <person name="Feng Y."/>
            <person name="Mount A."/>
            <person name="Hedgecock D."/>
            <person name="Xu Z."/>
            <person name="Liu Y."/>
            <person name="Domazet-Loso T."/>
            <person name="Du Y."/>
            <person name="Sun X."/>
            <person name="Zhang S."/>
            <person name="Liu B."/>
            <person name="Cheng P."/>
            <person name="Jiang X."/>
            <person name="Li J."/>
            <person name="Fan D."/>
            <person name="Wang W."/>
            <person name="Fu W."/>
            <person name="Wang T."/>
            <person name="Wang B."/>
            <person name="Zhang J."/>
            <person name="Peng Z."/>
            <person name="Li Y."/>
            <person name="Li N."/>
            <person name="Wang J."/>
            <person name="Chen M."/>
            <person name="He Y."/>
            <person name="Tan F."/>
            <person name="Song X."/>
            <person name="Zheng Q."/>
            <person name="Huang R."/>
            <person name="Yang H."/>
            <person name="Du X."/>
            <person name="Chen L."/>
            <person name="Yang M."/>
            <person name="Gaffney P.M."/>
            <person name="Wang S."/>
            <person name="Luo L."/>
            <person name="She Z."/>
            <person name="Ming Y."/>
            <person name="Huang W."/>
            <person name="Zhang S."/>
            <person name="Huang B."/>
            <person name="Zhang Y."/>
            <person name="Qu T."/>
            <person name="Ni P."/>
            <person name="Miao G."/>
            <person name="Wang J."/>
            <person name="Wang Q."/>
            <person name="Steinberg C.E."/>
            <person name="Wang H."/>
            <person name="Li N."/>
            <person name="Qian L."/>
            <person name="Zhang G."/>
            <person name="Li Y."/>
            <person name="Yang H."/>
            <person name="Liu X."/>
            <person name="Wang J."/>
            <person name="Yin Y."/>
            <person name="Wang J."/>
        </authorList>
    </citation>
    <scope>NUCLEOTIDE SEQUENCE [LARGE SCALE GENOMIC DNA]</scope>
    <source>
        <strain evidence="10">05x7-T-G4-1.051#20</strain>
    </source>
</reference>
<feature type="transmembrane region" description="Helical" evidence="7">
    <location>
        <begin position="429"/>
        <end position="449"/>
    </location>
</feature>
<dbReference type="PANTHER" id="PTHR12191">
    <property type="entry name" value="SOLUTE CARRIER FAMILY 39"/>
    <property type="match status" value="1"/>
</dbReference>
<feature type="compositionally biased region" description="Basic and acidic residues" evidence="6">
    <location>
        <begin position="325"/>
        <end position="339"/>
    </location>
</feature>
<dbReference type="GO" id="GO:0140410">
    <property type="term" value="F:monoatomic cation:bicarbonate symporter activity"/>
    <property type="evidence" value="ECO:0007669"/>
    <property type="project" value="TreeGrafter"/>
</dbReference>
<feature type="transmembrane region" description="Helical" evidence="7">
    <location>
        <begin position="225"/>
        <end position="248"/>
    </location>
</feature>
<evidence type="ECO:0000256" key="3">
    <source>
        <dbReference type="ARBA" id="ARBA00022692"/>
    </source>
</evidence>
<evidence type="ECO:0000256" key="7">
    <source>
        <dbReference type="SAM" id="Phobius"/>
    </source>
</evidence>
<evidence type="ECO:0000256" key="2">
    <source>
        <dbReference type="ARBA" id="ARBA00006939"/>
    </source>
</evidence>
<keyword evidence="5 7" id="KW-0472">Membrane</keyword>
<feature type="region of interest" description="Disordered" evidence="6">
    <location>
        <begin position="325"/>
        <end position="356"/>
    </location>
</feature>
<comment type="subcellular location">
    <subcellularLocation>
        <location evidence="1">Membrane</location>
        <topology evidence="1">Multi-pass membrane protein</topology>
    </subcellularLocation>
</comment>
<proteinExistence type="inferred from homology"/>
<keyword evidence="3 7" id="KW-0812">Transmembrane</keyword>
<feature type="signal peptide" evidence="8">
    <location>
        <begin position="1"/>
        <end position="26"/>
    </location>
</feature>
<evidence type="ECO:0000259" key="9">
    <source>
        <dbReference type="Pfam" id="PF21116"/>
    </source>
</evidence>
<evidence type="ECO:0000256" key="1">
    <source>
        <dbReference type="ARBA" id="ARBA00004141"/>
    </source>
</evidence>
<accession>K1R8N4</accession>
<evidence type="ECO:0000256" key="5">
    <source>
        <dbReference type="ARBA" id="ARBA00023136"/>
    </source>
</evidence>
<feature type="transmembrane region" description="Helical" evidence="7">
    <location>
        <begin position="188"/>
        <end position="213"/>
    </location>
</feature>
<feature type="transmembrane region" description="Helical" evidence="7">
    <location>
        <begin position="260"/>
        <end position="279"/>
    </location>
</feature>
<dbReference type="InterPro" id="IPR049406">
    <property type="entry name" value="ZIP4_12_EF-hand"/>
</dbReference>
<keyword evidence="4 7" id="KW-1133">Transmembrane helix</keyword>
<dbReference type="GO" id="GO:0005886">
    <property type="term" value="C:plasma membrane"/>
    <property type="evidence" value="ECO:0007669"/>
    <property type="project" value="TreeGrafter"/>
</dbReference>
<dbReference type="EMBL" id="JH816850">
    <property type="protein sequence ID" value="EKC42103.1"/>
    <property type="molecule type" value="Genomic_DNA"/>
</dbReference>
<feature type="transmembrane region" description="Helical" evidence="7">
    <location>
        <begin position="455"/>
        <end position="475"/>
    </location>
</feature>
<dbReference type="GO" id="GO:0005385">
    <property type="term" value="F:zinc ion transmembrane transporter activity"/>
    <property type="evidence" value="ECO:0007669"/>
    <property type="project" value="TreeGrafter"/>
</dbReference>
<feature type="chain" id="PRO_5043870327" evidence="8">
    <location>
        <begin position="27"/>
        <end position="524"/>
    </location>
</feature>
<sequence>MKQEEKKMDLQLQILFVLLVVEPSHCARSSDLNASEVEELFVRQLFKKYGNESAISFEALEHLFQNLELGSMQITHRLNDHRNKTGFEPEHSDHQHKPVDNRIIKTHKRNHIHRRNLDFLTKCLLPSDIVNLFGFNTRGVITADQFHHMCPVIMVQLDSGICPHAHAQHHQAPTHFTMAGLVTIAPEAWGYGSAAIITISLLGLLSVSIIPCLQRVFLNTVLQFLVALAVGALSGDAMLHLIPHVFAAKKEGATEDNENVYKGLCALAGIYSFFIFGRVQGIYMNRKIKEETKGENLMDITMRIEPKEAEEPEIVALNAVNEKTDEHCPKTSHEYEQPKDTPSTLEHPSGHGHSHDHPVPQALGALVWRVVIGDGIHNFSDGIAVGVAFANSVTGGLSTSVAVLCHELPHEMGDFAVLLKNGMTIRQAILCNCVSSVLSFVGMAVGLAIGNIGQSSFWIFAGIAGMFLYISLVDLIPEMSLLESGKRERRPFCQLLFQLGGTCLGVGIMLLIALYEDQLNSVFD</sequence>
<evidence type="ECO:0000313" key="10">
    <source>
        <dbReference type="EMBL" id="EKC42103.1"/>
    </source>
</evidence>
<organism evidence="10">
    <name type="scientific">Magallana gigas</name>
    <name type="common">Pacific oyster</name>
    <name type="synonym">Crassostrea gigas</name>
    <dbReference type="NCBI Taxonomy" id="29159"/>
    <lineage>
        <taxon>Eukaryota</taxon>
        <taxon>Metazoa</taxon>
        <taxon>Spiralia</taxon>
        <taxon>Lophotrochozoa</taxon>
        <taxon>Mollusca</taxon>
        <taxon>Bivalvia</taxon>
        <taxon>Autobranchia</taxon>
        <taxon>Pteriomorphia</taxon>
        <taxon>Ostreida</taxon>
        <taxon>Ostreoidea</taxon>
        <taxon>Ostreidae</taxon>
        <taxon>Magallana</taxon>
    </lineage>
</organism>
<gene>
    <name evidence="10" type="ORF">CGI_10025270</name>
</gene>
<dbReference type="AlphaFoldDB" id="K1R8N4"/>
<protein>
    <submittedName>
        <fullName evidence="10">Zinc transporter ZIP10</fullName>
    </submittedName>
</protein>
<dbReference type="Pfam" id="PF21116">
    <property type="entry name" value="EF-hand_Zip"/>
    <property type="match status" value="1"/>
</dbReference>
<comment type="similarity">
    <text evidence="2">Belongs to the ZIP transporter (TC 2.A.5) family.</text>
</comment>
<keyword evidence="8" id="KW-0732">Signal</keyword>
<feature type="transmembrane region" description="Helical" evidence="7">
    <location>
        <begin position="495"/>
        <end position="515"/>
    </location>
</feature>
<dbReference type="InterPro" id="IPR050799">
    <property type="entry name" value="ZIP_Transporter"/>
</dbReference>
<name>K1R8N4_MAGGI</name>
<evidence type="ECO:0000256" key="4">
    <source>
        <dbReference type="ARBA" id="ARBA00022989"/>
    </source>
</evidence>
<feature type="domain" description="Zinc transporter ZIP4/12 EF-hand" evidence="9">
    <location>
        <begin position="40"/>
        <end position="160"/>
    </location>
</feature>
<dbReference type="GO" id="GO:0030003">
    <property type="term" value="P:intracellular monoatomic cation homeostasis"/>
    <property type="evidence" value="ECO:0007669"/>
    <property type="project" value="TreeGrafter"/>
</dbReference>
<evidence type="ECO:0000256" key="6">
    <source>
        <dbReference type="SAM" id="MobiDB-lite"/>
    </source>
</evidence>
<dbReference type="InParanoid" id="K1R8N4"/>